<comment type="caution">
    <text evidence="1">The sequence shown here is derived from an EMBL/GenBank/DDBJ whole genome shotgun (WGS) entry which is preliminary data.</text>
</comment>
<protein>
    <submittedName>
        <fullName evidence="1">Uncharacterized protein</fullName>
    </submittedName>
</protein>
<keyword evidence="2" id="KW-1185">Reference proteome</keyword>
<gene>
    <name evidence="1" type="ORF">L3Q82_026043</name>
</gene>
<organism evidence="1 2">
    <name type="scientific">Scortum barcoo</name>
    <name type="common">barcoo grunter</name>
    <dbReference type="NCBI Taxonomy" id="214431"/>
    <lineage>
        <taxon>Eukaryota</taxon>
        <taxon>Metazoa</taxon>
        <taxon>Chordata</taxon>
        <taxon>Craniata</taxon>
        <taxon>Vertebrata</taxon>
        <taxon>Euteleostomi</taxon>
        <taxon>Actinopterygii</taxon>
        <taxon>Neopterygii</taxon>
        <taxon>Teleostei</taxon>
        <taxon>Neoteleostei</taxon>
        <taxon>Acanthomorphata</taxon>
        <taxon>Eupercaria</taxon>
        <taxon>Centrarchiformes</taxon>
        <taxon>Terapontoidei</taxon>
        <taxon>Terapontidae</taxon>
        <taxon>Scortum</taxon>
    </lineage>
</organism>
<dbReference type="EMBL" id="CM041538">
    <property type="protein sequence ID" value="KAI3369078.1"/>
    <property type="molecule type" value="Genomic_DNA"/>
</dbReference>
<sequence length="1568" mass="176494">MGEMEGSYRVLQTPGTRLGAQFHAGISTLEPGQSLSGNAVSGSKSHGRGLQIRVQGLDDSQEFFDIDDGDESAYRWEVEQLALLVRSEQPGAEYSQNCGDDSGLQKEPPTLPPLSILNNTVSALETFRKFNLPQELLIQFYTAIIQSVLCTSITVWFGSATKQDRNRLQRTVRTAEKIIGASLPSIQEPKALGQTLLTEVFLRGNLIESDYFGLEFQNMQMNWVWLEPTKPVVRQVRRPANALFRLSVKFFPPDPGQLQEEYTRYLFSLQMKRDLMEGRLICTENTGALLASHLVQSEVGDYDDVADRDFLRTNKLLPYQEKVQERIMELHRRHLGQTPAESDFQILEIARKLEMYGVRFHPAADREGTKINLAVSHMGLQVFQGNTKINTFNWSKIRKLSFKRKRFLIKLHPEVHGPHQDTLEFMMASRDQCKIFWKICVEYHSFFRLFDQPQPKSKAILFTRGSSFRYSGRTQKQLVEYVRENGAKRTPYQRRNSKIRMSARSLATDVPKQSLSFNDSLTAQGSPSSTAVSFHPTHISSIHPRTDFQPQLQPLSSLNQSAVPPQQQQQQLQSPLQATRPPSPPMEEPVKAASPSHYAFQGAPSNQAAGHCSPLFVCVQSGTSQSQPSKNGNEDTEHIGRRGTGCSVGGGGGKRKGVFTPEAFEAELLRTKQNPMFSMLNSPLHVTEEFIDDDPTEISFYGGGAEAFTFGLDDKVDQFDYVEDSDLSKNRIFSVGIEDLNGNTNPFPDSIVGHSETSSLVNNRSECSSLDNLGLSSAGESMSVGYGGTDSSSLRLPGSDIQSEASSMVNFPAYSVRSESSSAVQFSDLVEQLEQLSYPPTATEGSGNGSSDSDSDWGSDSVLPPEQNLFYSNPLTGSGGIEGFLLQCHNLQALALADPSGSPHIKIIAIGMIDLLCDSVMDSPQLSPFTSKGPLCLSPSFQMSTLSLPGQASSPLQSPILSEVGSNARLEEEEEGRRKRYPTDKAYFIAKEILTTERTYLKDLEVITVWFRSAVIKENAMPEGLMTLLFSNIDPIYEFHRGFLKELDQRLALWEGRSNAHVKGDYQRIGDVMLRNMCALKEFTSYLQKHDEVLTELEKATKRLKKLETVYKEFELQKVCYLPLNTFLLKPIQRLMHYKLILERLCKHYSPNHRDHDDCKEALKEVAEIAAQLQSSLIRLENFQKLTELQRDLIGIENLTAPGREFIREGCLYKLTKKGLQQRMFFLFSDMLLYTSKGVTATNQFKVHGQLPLHGMILIVLDAPVSPLSSASMDAQTLPFFFPCLCRQMGTPSRLLKLQKRVEESENEWAVPHCFTIYSAQRTIVVAASSKVEMGKWIEDLNLAIDMAKKSQEKSSIFLDPGLGDHSNRSSDEVSLEQESEDDMNSSRTSLDKQTHHRANTTMHVCWHRNTSVSMSDHSLAVEGQRPNTITHVCWYRNQNLSLTDYLRMNQNQLSGYLLRKFKNSNGWQKLWVVFTNFCLFFYKTHQDDFPLASLPLLGYTVSTPEESDSIHKEYVFKLQFKSHVYFFRAESEYTFERWMEVIKSAASTAGRMSLLVPKGGPVEINGN</sequence>
<dbReference type="Proteomes" id="UP000831701">
    <property type="component" value="Chromosome 8"/>
</dbReference>
<accession>A0ACB8WML9</accession>
<proteinExistence type="predicted"/>
<name>A0ACB8WML9_9TELE</name>
<evidence type="ECO:0000313" key="1">
    <source>
        <dbReference type="EMBL" id="KAI3369078.1"/>
    </source>
</evidence>
<reference evidence="1" key="1">
    <citation type="submission" date="2022-04" db="EMBL/GenBank/DDBJ databases">
        <title>Jade perch genome.</title>
        <authorList>
            <person name="Chao B."/>
        </authorList>
    </citation>
    <scope>NUCLEOTIDE SEQUENCE</scope>
    <source>
        <strain evidence="1">CB-2022</strain>
    </source>
</reference>
<evidence type="ECO:0000313" key="2">
    <source>
        <dbReference type="Proteomes" id="UP000831701"/>
    </source>
</evidence>